<dbReference type="FunFam" id="4.10.640.10:FF:000013">
    <property type="entry name" value="37S ribosomal protein S18"/>
    <property type="match status" value="1"/>
</dbReference>
<dbReference type="SUPFAM" id="SSF46911">
    <property type="entry name" value="Ribosomal protein S18"/>
    <property type="match status" value="1"/>
</dbReference>
<dbReference type="PANTHER" id="PTHR13479:SF40">
    <property type="entry name" value="SMALL RIBOSOMAL SUBUNIT PROTEIN BS18M"/>
    <property type="match status" value="1"/>
</dbReference>
<dbReference type="Proteomes" id="UP001152607">
    <property type="component" value="Unassembled WGS sequence"/>
</dbReference>
<sequence>MLRALVTCGGGESLRASLKSYLGTVHLPSRTASHWGTTPNHPPPRLFRVCSIHRSSSSTTAMSLTRTFAQSLAPGHACAARHFSTAPKLQAGSADGILKTLAGASNNNQPRTFRQSNTGQVKRLERSANASLQSEEELAAAAQRTAYQKHMYRKWQPGDVYAPHDLSGAEQNKWRLGRSAPKTDAFEVLGINPINEYKNFTILSEYMTETGRVKHSKLTGLRPKSQRKIAKAIRRAVGLGLMPSVHRHPLVLKNTTPARFF</sequence>
<dbReference type="Gene3D" id="4.10.640.10">
    <property type="entry name" value="Ribosomal protein S18"/>
    <property type="match status" value="1"/>
</dbReference>
<reference evidence="5" key="1">
    <citation type="submission" date="2023-01" db="EMBL/GenBank/DDBJ databases">
        <authorList>
            <person name="Van Ghelder C."/>
            <person name="Rancurel C."/>
        </authorList>
    </citation>
    <scope>NUCLEOTIDE SEQUENCE</scope>
    <source>
        <strain evidence="5">CNCM I-4278</strain>
    </source>
</reference>
<gene>
    <name evidence="5" type="ORF">PDIGIT_LOCUS8094</name>
</gene>
<organism evidence="5 6">
    <name type="scientific">Periconia digitata</name>
    <dbReference type="NCBI Taxonomy" id="1303443"/>
    <lineage>
        <taxon>Eukaryota</taxon>
        <taxon>Fungi</taxon>
        <taxon>Dikarya</taxon>
        <taxon>Ascomycota</taxon>
        <taxon>Pezizomycotina</taxon>
        <taxon>Dothideomycetes</taxon>
        <taxon>Pleosporomycetidae</taxon>
        <taxon>Pleosporales</taxon>
        <taxon>Massarineae</taxon>
        <taxon>Periconiaceae</taxon>
        <taxon>Periconia</taxon>
    </lineage>
</organism>
<dbReference type="GO" id="GO:0070181">
    <property type="term" value="F:small ribosomal subunit rRNA binding"/>
    <property type="evidence" value="ECO:0007669"/>
    <property type="project" value="TreeGrafter"/>
</dbReference>
<dbReference type="InterPro" id="IPR036870">
    <property type="entry name" value="Ribosomal_bS18_sf"/>
</dbReference>
<evidence type="ECO:0000256" key="2">
    <source>
        <dbReference type="ARBA" id="ARBA00022980"/>
    </source>
</evidence>
<proteinExistence type="inferred from homology"/>
<dbReference type="Pfam" id="PF01084">
    <property type="entry name" value="Ribosomal_S18"/>
    <property type="match status" value="1"/>
</dbReference>
<evidence type="ECO:0000313" key="6">
    <source>
        <dbReference type="Proteomes" id="UP001152607"/>
    </source>
</evidence>
<keyword evidence="3" id="KW-0687">Ribonucleoprotein</keyword>
<comment type="caution">
    <text evidence="5">The sequence shown here is derived from an EMBL/GenBank/DDBJ whole genome shotgun (WGS) entry which is preliminary data.</text>
</comment>
<dbReference type="GO" id="GO:0003735">
    <property type="term" value="F:structural constituent of ribosome"/>
    <property type="evidence" value="ECO:0007669"/>
    <property type="project" value="InterPro"/>
</dbReference>
<keyword evidence="2" id="KW-0689">Ribosomal protein</keyword>
<dbReference type="PANTHER" id="PTHR13479">
    <property type="entry name" value="30S RIBOSOMAL PROTEIN S18"/>
    <property type="match status" value="1"/>
</dbReference>
<name>A0A9W4UFZ5_9PLEO</name>
<dbReference type="GO" id="GO:0032543">
    <property type="term" value="P:mitochondrial translation"/>
    <property type="evidence" value="ECO:0007669"/>
    <property type="project" value="TreeGrafter"/>
</dbReference>
<evidence type="ECO:0000313" key="5">
    <source>
        <dbReference type="EMBL" id="CAI6335019.1"/>
    </source>
</evidence>
<comment type="similarity">
    <text evidence="1">Belongs to the bacterial ribosomal protein bS18 family.</text>
</comment>
<protein>
    <recommendedName>
        <fullName evidence="4">Small ribosomal subunit protein bS18m</fullName>
    </recommendedName>
</protein>
<evidence type="ECO:0000256" key="1">
    <source>
        <dbReference type="ARBA" id="ARBA00005589"/>
    </source>
</evidence>
<dbReference type="GO" id="GO:0005763">
    <property type="term" value="C:mitochondrial small ribosomal subunit"/>
    <property type="evidence" value="ECO:0007669"/>
    <property type="project" value="TreeGrafter"/>
</dbReference>
<evidence type="ECO:0000256" key="3">
    <source>
        <dbReference type="ARBA" id="ARBA00023274"/>
    </source>
</evidence>
<dbReference type="EMBL" id="CAOQHR010000005">
    <property type="protein sequence ID" value="CAI6335019.1"/>
    <property type="molecule type" value="Genomic_DNA"/>
</dbReference>
<keyword evidence="6" id="KW-1185">Reference proteome</keyword>
<dbReference type="InterPro" id="IPR001648">
    <property type="entry name" value="Ribosomal_bS18"/>
</dbReference>
<dbReference type="OrthoDB" id="21463at2759"/>
<dbReference type="PRINTS" id="PR00974">
    <property type="entry name" value="RIBOSOMALS18"/>
</dbReference>
<accession>A0A9W4UFZ5</accession>
<dbReference type="AlphaFoldDB" id="A0A9W4UFZ5"/>
<evidence type="ECO:0000256" key="4">
    <source>
        <dbReference type="ARBA" id="ARBA00035264"/>
    </source>
</evidence>